<accession>A0ABD0LNV4</accession>
<evidence type="ECO:0000313" key="2">
    <source>
        <dbReference type="EMBL" id="KAK7500916.1"/>
    </source>
</evidence>
<dbReference type="AlphaFoldDB" id="A0ABD0LNV4"/>
<keyword evidence="3" id="KW-1185">Reference proteome</keyword>
<dbReference type="Proteomes" id="UP001519460">
    <property type="component" value="Unassembled WGS sequence"/>
</dbReference>
<dbReference type="EMBL" id="JACVVK020000034">
    <property type="protein sequence ID" value="KAK7500916.1"/>
    <property type="molecule type" value="Genomic_DNA"/>
</dbReference>
<organism evidence="2 3">
    <name type="scientific">Batillaria attramentaria</name>
    <dbReference type="NCBI Taxonomy" id="370345"/>
    <lineage>
        <taxon>Eukaryota</taxon>
        <taxon>Metazoa</taxon>
        <taxon>Spiralia</taxon>
        <taxon>Lophotrochozoa</taxon>
        <taxon>Mollusca</taxon>
        <taxon>Gastropoda</taxon>
        <taxon>Caenogastropoda</taxon>
        <taxon>Sorbeoconcha</taxon>
        <taxon>Cerithioidea</taxon>
        <taxon>Batillariidae</taxon>
        <taxon>Batillaria</taxon>
    </lineage>
</organism>
<proteinExistence type="predicted"/>
<gene>
    <name evidence="2" type="ORF">BaRGS_00007796</name>
</gene>
<reference evidence="2 3" key="1">
    <citation type="journal article" date="2023" name="Sci. Data">
        <title>Genome assembly of the Korean intertidal mud-creeper Batillaria attramentaria.</title>
        <authorList>
            <person name="Patra A.K."/>
            <person name="Ho P.T."/>
            <person name="Jun S."/>
            <person name="Lee S.J."/>
            <person name="Kim Y."/>
            <person name="Won Y.J."/>
        </authorList>
    </citation>
    <scope>NUCLEOTIDE SEQUENCE [LARGE SCALE GENOMIC DNA]</scope>
    <source>
        <strain evidence="2">Wonlab-2016</strain>
    </source>
</reference>
<protein>
    <submittedName>
        <fullName evidence="2">Uncharacterized protein</fullName>
    </submittedName>
</protein>
<sequence length="165" mass="18687">MFNEQNVLSRPVKSKPAASQDFQPLGKCPFQLRAIPLFRWLFKAARSSVYQQTEIKTRASTETYAFFCLKERSLRIRGRNPSSLECAYISNCLRKVLVNFPCVKCETEFELKSVYLSLLSKDYSEELCSAKFETTQKTASSGPFVVTVVDVRVNFQSVSAVVLAT</sequence>
<feature type="region of interest" description="Disordered" evidence="1">
    <location>
        <begin position="1"/>
        <end position="21"/>
    </location>
</feature>
<evidence type="ECO:0000256" key="1">
    <source>
        <dbReference type="SAM" id="MobiDB-lite"/>
    </source>
</evidence>
<comment type="caution">
    <text evidence="2">The sequence shown here is derived from an EMBL/GenBank/DDBJ whole genome shotgun (WGS) entry which is preliminary data.</text>
</comment>
<name>A0ABD0LNV4_9CAEN</name>
<evidence type="ECO:0000313" key="3">
    <source>
        <dbReference type="Proteomes" id="UP001519460"/>
    </source>
</evidence>